<evidence type="ECO:0000313" key="2">
    <source>
        <dbReference type="Proteomes" id="UP000647241"/>
    </source>
</evidence>
<protein>
    <submittedName>
        <fullName evidence="1">Uncharacterized protein</fullName>
    </submittedName>
</protein>
<dbReference type="EMBL" id="BMGT01000004">
    <property type="protein sequence ID" value="GGG87393.1"/>
    <property type="molecule type" value="Genomic_DNA"/>
</dbReference>
<comment type="caution">
    <text evidence="1">The sequence shown here is derived from an EMBL/GenBank/DDBJ whole genome shotgun (WGS) entry which is preliminary data.</text>
</comment>
<dbReference type="Proteomes" id="UP000647241">
    <property type="component" value="Unassembled WGS sequence"/>
</dbReference>
<gene>
    <name evidence="1" type="ORF">GCM10011585_34330</name>
</gene>
<accession>A0A917HRN5</accession>
<organism evidence="1 2">
    <name type="scientific">Edaphobacter dinghuensis</name>
    <dbReference type="NCBI Taxonomy" id="1560005"/>
    <lineage>
        <taxon>Bacteria</taxon>
        <taxon>Pseudomonadati</taxon>
        <taxon>Acidobacteriota</taxon>
        <taxon>Terriglobia</taxon>
        <taxon>Terriglobales</taxon>
        <taxon>Acidobacteriaceae</taxon>
        <taxon>Edaphobacter</taxon>
    </lineage>
</organism>
<reference evidence="1" key="2">
    <citation type="submission" date="2020-09" db="EMBL/GenBank/DDBJ databases">
        <authorList>
            <person name="Sun Q."/>
            <person name="Zhou Y."/>
        </authorList>
    </citation>
    <scope>NUCLEOTIDE SEQUENCE</scope>
    <source>
        <strain evidence="1">CGMCC 1.12997</strain>
    </source>
</reference>
<proteinExistence type="predicted"/>
<name>A0A917HRN5_9BACT</name>
<keyword evidence="2" id="KW-1185">Reference proteome</keyword>
<dbReference type="AlphaFoldDB" id="A0A917HRN5"/>
<sequence length="209" mass="23853">MVYLIGCDHGKAQTYRNGSSLTDPENQAHAEFKKLVLAAAVRYKPELIAEEANTTILRNTQRQSVVQEAACESGITHKFCEPTWDEKDQLQIEESLPFLGPCPPSEWEARVPTVDLAYRHEIAHRWPVREKFWIDCLGDGLKHDVLFVCGDAHRWTFRRRLEAEGIQVKLLAKRVGAQTLPRNYFEAYREVRQNGFPPPTGCFCVSPVS</sequence>
<reference evidence="1" key="1">
    <citation type="journal article" date="2014" name="Int. J. Syst. Evol. Microbiol.">
        <title>Complete genome sequence of Corynebacterium casei LMG S-19264T (=DSM 44701T), isolated from a smear-ripened cheese.</title>
        <authorList>
            <consortium name="US DOE Joint Genome Institute (JGI-PGF)"/>
            <person name="Walter F."/>
            <person name="Albersmeier A."/>
            <person name="Kalinowski J."/>
            <person name="Ruckert C."/>
        </authorList>
    </citation>
    <scope>NUCLEOTIDE SEQUENCE</scope>
    <source>
        <strain evidence="1">CGMCC 1.12997</strain>
    </source>
</reference>
<evidence type="ECO:0000313" key="1">
    <source>
        <dbReference type="EMBL" id="GGG87393.1"/>
    </source>
</evidence>